<evidence type="ECO:0000313" key="2">
    <source>
        <dbReference type="Proteomes" id="UP000326759"/>
    </source>
</evidence>
<keyword evidence="2" id="KW-1185">Reference proteome</keyword>
<accession>A0A5N5TAY5</accession>
<sequence length="22" mass="2620">MSDCQESQYLLIQRIHQGFLPL</sequence>
<gene>
    <name evidence="1" type="ORF">Anas_14486</name>
</gene>
<protein>
    <submittedName>
        <fullName evidence="1">Uncharacterized protein</fullName>
    </submittedName>
</protein>
<proteinExistence type="predicted"/>
<organism evidence="1 2">
    <name type="scientific">Armadillidium nasatum</name>
    <dbReference type="NCBI Taxonomy" id="96803"/>
    <lineage>
        <taxon>Eukaryota</taxon>
        <taxon>Metazoa</taxon>
        <taxon>Ecdysozoa</taxon>
        <taxon>Arthropoda</taxon>
        <taxon>Crustacea</taxon>
        <taxon>Multicrustacea</taxon>
        <taxon>Malacostraca</taxon>
        <taxon>Eumalacostraca</taxon>
        <taxon>Peracarida</taxon>
        <taxon>Isopoda</taxon>
        <taxon>Oniscidea</taxon>
        <taxon>Crinocheta</taxon>
        <taxon>Armadillidiidae</taxon>
        <taxon>Armadillidium</taxon>
    </lineage>
</organism>
<reference evidence="1 2" key="1">
    <citation type="journal article" date="2019" name="PLoS Biol.">
        <title>Sex chromosomes control vertical transmission of feminizing Wolbachia symbionts in an isopod.</title>
        <authorList>
            <person name="Becking T."/>
            <person name="Chebbi M.A."/>
            <person name="Giraud I."/>
            <person name="Moumen B."/>
            <person name="Laverre T."/>
            <person name="Caubet Y."/>
            <person name="Peccoud J."/>
            <person name="Gilbert C."/>
            <person name="Cordaux R."/>
        </authorList>
    </citation>
    <scope>NUCLEOTIDE SEQUENCE [LARGE SCALE GENOMIC DNA]</scope>
    <source>
        <strain evidence="1">ANa2</strain>
        <tissue evidence="1">Whole body excluding digestive tract and cuticle</tissue>
    </source>
</reference>
<evidence type="ECO:0000313" key="1">
    <source>
        <dbReference type="EMBL" id="KAB7502255.1"/>
    </source>
</evidence>
<dbReference type="EMBL" id="SEYY01008130">
    <property type="protein sequence ID" value="KAB7502255.1"/>
    <property type="molecule type" value="Genomic_DNA"/>
</dbReference>
<dbReference type="AlphaFoldDB" id="A0A5N5TAY5"/>
<name>A0A5N5TAY5_9CRUS</name>
<comment type="caution">
    <text evidence="1">The sequence shown here is derived from an EMBL/GenBank/DDBJ whole genome shotgun (WGS) entry which is preliminary data.</text>
</comment>
<dbReference type="Proteomes" id="UP000326759">
    <property type="component" value="Unassembled WGS sequence"/>
</dbReference>